<name>A0ABR6Z133_9FIRM</name>
<dbReference type="InterPro" id="IPR013830">
    <property type="entry name" value="SGNH_hydro"/>
</dbReference>
<dbReference type="SUPFAM" id="SSF52266">
    <property type="entry name" value="SGNH hydrolase"/>
    <property type="match status" value="1"/>
</dbReference>
<keyword evidence="3" id="KW-1185">Reference proteome</keyword>
<dbReference type="Pfam" id="PF13472">
    <property type="entry name" value="Lipase_GDSL_2"/>
    <property type="match status" value="1"/>
</dbReference>
<evidence type="ECO:0000259" key="1">
    <source>
        <dbReference type="Pfam" id="PF13472"/>
    </source>
</evidence>
<dbReference type="Gene3D" id="3.40.50.1110">
    <property type="entry name" value="SGNH hydrolase"/>
    <property type="match status" value="1"/>
</dbReference>
<organism evidence="2 3">
    <name type="scientific">Acetobacterium malicum</name>
    <dbReference type="NCBI Taxonomy" id="52692"/>
    <lineage>
        <taxon>Bacteria</taxon>
        <taxon>Bacillati</taxon>
        <taxon>Bacillota</taxon>
        <taxon>Clostridia</taxon>
        <taxon>Eubacteriales</taxon>
        <taxon>Eubacteriaceae</taxon>
        <taxon>Acetobacterium</taxon>
    </lineage>
</organism>
<dbReference type="Proteomes" id="UP000622405">
    <property type="component" value="Unassembled WGS sequence"/>
</dbReference>
<dbReference type="InterPro" id="IPR036514">
    <property type="entry name" value="SGNH_hydro_sf"/>
</dbReference>
<feature type="domain" description="SGNH hydrolase-type esterase" evidence="1">
    <location>
        <begin position="6"/>
        <end position="201"/>
    </location>
</feature>
<evidence type="ECO:0000313" key="3">
    <source>
        <dbReference type="Proteomes" id="UP000622405"/>
    </source>
</evidence>
<sequence length="215" mass="23187">MKNVMIFGDSNTWGWDPSNDLVATIKRWPDEVRWAGVLQTELGDDYKVIPEGLNGRTTVWDDPIEEYRCGKQQIIPLLDSHAPLDLVIIMIGTNDLKCRYTVTAQDIANGASLILDKTLAQVGAFGPAGPKVLFIAPPPLGQIEDGIFKFMFAGNREKSIEMGEFYQGVAASRGVAFFDAATVAQASAIDGLHLDAASHAALGKAVAAEVKKILA</sequence>
<protein>
    <submittedName>
        <fullName evidence="2">Arylesterase</fullName>
    </submittedName>
</protein>
<accession>A0ABR6Z133</accession>
<dbReference type="CDD" id="cd01839">
    <property type="entry name" value="SGNH_arylesterase_like"/>
    <property type="match status" value="1"/>
</dbReference>
<proteinExistence type="predicted"/>
<dbReference type="EMBL" id="WJBE01000022">
    <property type="protein sequence ID" value="MBC3901197.1"/>
    <property type="molecule type" value="Genomic_DNA"/>
</dbReference>
<evidence type="ECO:0000313" key="2">
    <source>
        <dbReference type="EMBL" id="MBC3901197.1"/>
    </source>
</evidence>
<dbReference type="RefSeq" id="WP_186895265.1">
    <property type="nucleotide sequence ID" value="NZ_WJBE01000022.1"/>
</dbReference>
<gene>
    <name evidence="2" type="ORF">GH811_16420</name>
</gene>
<comment type="caution">
    <text evidence="2">The sequence shown here is derived from an EMBL/GenBank/DDBJ whole genome shotgun (WGS) entry which is preliminary data.</text>
</comment>
<reference evidence="2 3" key="1">
    <citation type="journal article" date="2020" name="mSystems">
        <title>Defining Genomic and Predicted Metabolic Features of the Acetobacterium Genus.</title>
        <authorList>
            <person name="Ross D.E."/>
            <person name="Marshall C.W."/>
            <person name="Gulliver D."/>
            <person name="May H.D."/>
            <person name="Norman R.S."/>
        </authorList>
    </citation>
    <scope>NUCLEOTIDE SEQUENCE [LARGE SCALE GENOMIC DNA]</scope>
    <source>
        <strain evidence="2 3">DSM 4132</strain>
    </source>
</reference>